<evidence type="ECO:0000256" key="4">
    <source>
        <dbReference type="ARBA" id="ARBA00023163"/>
    </source>
</evidence>
<dbReference type="GO" id="GO:0006352">
    <property type="term" value="P:DNA-templated transcription initiation"/>
    <property type="evidence" value="ECO:0007669"/>
    <property type="project" value="InterPro"/>
</dbReference>
<dbReference type="InterPro" id="IPR014284">
    <property type="entry name" value="RNA_pol_sigma-70_dom"/>
</dbReference>
<name>A0A937G7Q5_9BACT</name>
<proteinExistence type="inferred from homology"/>
<accession>A0A937G7Q5</accession>
<dbReference type="CDD" id="cd06171">
    <property type="entry name" value="Sigma70_r4"/>
    <property type="match status" value="1"/>
</dbReference>
<protein>
    <submittedName>
        <fullName evidence="7">Sigma-70 family RNA polymerase sigma factor</fullName>
    </submittedName>
</protein>
<organism evidence="7 8">
    <name type="scientific">Fulvivirga marina</name>
    <dbReference type="NCBI Taxonomy" id="2494733"/>
    <lineage>
        <taxon>Bacteria</taxon>
        <taxon>Pseudomonadati</taxon>
        <taxon>Bacteroidota</taxon>
        <taxon>Cytophagia</taxon>
        <taxon>Cytophagales</taxon>
        <taxon>Fulvivirgaceae</taxon>
        <taxon>Fulvivirga</taxon>
    </lineage>
</organism>
<dbReference type="InterPro" id="IPR039425">
    <property type="entry name" value="RNA_pol_sigma-70-like"/>
</dbReference>
<dbReference type="Gene3D" id="1.10.1740.10">
    <property type="match status" value="1"/>
</dbReference>
<evidence type="ECO:0000259" key="5">
    <source>
        <dbReference type="Pfam" id="PF04542"/>
    </source>
</evidence>
<dbReference type="PANTHER" id="PTHR43133:SF62">
    <property type="entry name" value="RNA POLYMERASE SIGMA FACTOR SIGZ"/>
    <property type="match status" value="1"/>
</dbReference>
<evidence type="ECO:0000259" key="6">
    <source>
        <dbReference type="Pfam" id="PF08281"/>
    </source>
</evidence>
<dbReference type="GO" id="GO:0016987">
    <property type="term" value="F:sigma factor activity"/>
    <property type="evidence" value="ECO:0007669"/>
    <property type="project" value="UniProtKB-KW"/>
</dbReference>
<feature type="domain" description="RNA polymerase sigma factor 70 region 4 type 2" evidence="6">
    <location>
        <begin position="102"/>
        <end position="146"/>
    </location>
</feature>
<reference evidence="7" key="1">
    <citation type="submission" date="2021-01" db="EMBL/GenBank/DDBJ databases">
        <title>Fulvivirga kasyanovii gen. nov., sp nov., a novel member of the phylum Bacteroidetes isolated from seawater in a mussel farm.</title>
        <authorList>
            <person name="Zhao L.-H."/>
            <person name="Wang Z.-J."/>
        </authorList>
    </citation>
    <scope>NUCLEOTIDE SEQUENCE</scope>
    <source>
        <strain evidence="7">29W222</strain>
    </source>
</reference>
<dbReference type="InterPro" id="IPR007627">
    <property type="entry name" value="RNA_pol_sigma70_r2"/>
</dbReference>
<dbReference type="NCBIfam" id="TIGR02937">
    <property type="entry name" value="sigma70-ECF"/>
    <property type="match status" value="1"/>
</dbReference>
<comment type="similarity">
    <text evidence="1">Belongs to the sigma-70 factor family. ECF subfamily.</text>
</comment>
<dbReference type="Pfam" id="PF08281">
    <property type="entry name" value="Sigma70_r4_2"/>
    <property type="match status" value="1"/>
</dbReference>
<dbReference type="GO" id="GO:0003677">
    <property type="term" value="F:DNA binding"/>
    <property type="evidence" value="ECO:0007669"/>
    <property type="project" value="InterPro"/>
</dbReference>
<evidence type="ECO:0000256" key="1">
    <source>
        <dbReference type="ARBA" id="ARBA00010641"/>
    </source>
</evidence>
<gene>
    <name evidence="7" type="ORF">JMN32_26800</name>
</gene>
<sequence length="190" mass="22039">MDFTTIWKRCETNLFNFILSKTNDAALAHDILQEVSIKLHNALVRKVEIRNHTSWLYQVARNTISDHYRSQNISKTQMASLPNRNASESCICDLSGFIIQNYLPQKYSHALYLSDIEELPQQQIAKQMGLSLTATKSRIQRGRQKLRELVTKCVNIEWNSRGEPVDYYLKNSCELPPELLKEIKKINLTL</sequence>
<feature type="domain" description="RNA polymerase sigma-70 region 2" evidence="5">
    <location>
        <begin position="10"/>
        <end position="72"/>
    </location>
</feature>
<dbReference type="InterPro" id="IPR013249">
    <property type="entry name" value="RNA_pol_sigma70_r4_t2"/>
</dbReference>
<dbReference type="Proteomes" id="UP000614216">
    <property type="component" value="Unassembled WGS sequence"/>
</dbReference>
<keyword evidence="4" id="KW-0804">Transcription</keyword>
<dbReference type="Gene3D" id="1.10.10.10">
    <property type="entry name" value="Winged helix-like DNA-binding domain superfamily/Winged helix DNA-binding domain"/>
    <property type="match status" value="1"/>
</dbReference>
<comment type="caution">
    <text evidence="7">The sequence shown here is derived from an EMBL/GenBank/DDBJ whole genome shotgun (WGS) entry which is preliminary data.</text>
</comment>
<dbReference type="AlphaFoldDB" id="A0A937G7Q5"/>
<evidence type="ECO:0000313" key="7">
    <source>
        <dbReference type="EMBL" id="MBL6449951.1"/>
    </source>
</evidence>
<dbReference type="SUPFAM" id="SSF88946">
    <property type="entry name" value="Sigma2 domain of RNA polymerase sigma factors"/>
    <property type="match status" value="1"/>
</dbReference>
<dbReference type="PANTHER" id="PTHR43133">
    <property type="entry name" value="RNA POLYMERASE ECF-TYPE SIGMA FACTO"/>
    <property type="match status" value="1"/>
</dbReference>
<keyword evidence="3" id="KW-0731">Sigma factor</keyword>
<evidence type="ECO:0000256" key="2">
    <source>
        <dbReference type="ARBA" id="ARBA00023015"/>
    </source>
</evidence>
<dbReference type="RefSeq" id="WP_202859498.1">
    <property type="nucleotide sequence ID" value="NZ_JAEUGD010000068.1"/>
</dbReference>
<dbReference type="SUPFAM" id="SSF88659">
    <property type="entry name" value="Sigma3 and sigma4 domains of RNA polymerase sigma factors"/>
    <property type="match status" value="1"/>
</dbReference>
<dbReference type="InterPro" id="IPR036388">
    <property type="entry name" value="WH-like_DNA-bd_sf"/>
</dbReference>
<evidence type="ECO:0000256" key="3">
    <source>
        <dbReference type="ARBA" id="ARBA00023082"/>
    </source>
</evidence>
<evidence type="ECO:0000313" key="8">
    <source>
        <dbReference type="Proteomes" id="UP000614216"/>
    </source>
</evidence>
<keyword evidence="2" id="KW-0805">Transcription regulation</keyword>
<dbReference type="Pfam" id="PF04542">
    <property type="entry name" value="Sigma70_r2"/>
    <property type="match status" value="1"/>
</dbReference>
<dbReference type="EMBL" id="JAEUGD010000068">
    <property type="protein sequence ID" value="MBL6449951.1"/>
    <property type="molecule type" value="Genomic_DNA"/>
</dbReference>
<dbReference type="InterPro" id="IPR013324">
    <property type="entry name" value="RNA_pol_sigma_r3/r4-like"/>
</dbReference>
<dbReference type="InterPro" id="IPR013325">
    <property type="entry name" value="RNA_pol_sigma_r2"/>
</dbReference>
<keyword evidence="8" id="KW-1185">Reference proteome</keyword>